<reference evidence="2" key="1">
    <citation type="journal article" date="2015" name="BMC Genomics">
        <title>Draft genome of a commonly misdiagnosed multidrug resistant pathogen Candida auris.</title>
        <authorList>
            <person name="Chatterjee S."/>
            <person name="Alampalli S.V."/>
            <person name="Nageshan R.K."/>
            <person name="Chettiar S.T."/>
            <person name="Joshi S."/>
            <person name="Tatu U.S."/>
        </authorList>
    </citation>
    <scope>NUCLEOTIDE SEQUENCE [LARGE SCALE GENOMIC DNA]</scope>
    <source>
        <strain evidence="2">6684</strain>
    </source>
</reference>
<dbReference type="EMBL" id="LGST01000021">
    <property type="protein sequence ID" value="KND99895.1"/>
    <property type="molecule type" value="Genomic_DNA"/>
</dbReference>
<gene>
    <name evidence="1" type="ORF">QG37_03323</name>
</gene>
<proteinExistence type="predicted"/>
<name>A0A0L0P1K0_CANAR</name>
<dbReference type="Proteomes" id="UP000037122">
    <property type="component" value="Unassembled WGS sequence"/>
</dbReference>
<evidence type="ECO:0000313" key="1">
    <source>
        <dbReference type="EMBL" id="KND99895.1"/>
    </source>
</evidence>
<sequence length="46" mass="5229">MIHDSVQVSSHSRNKCLCDSSEVLIESKDSLQGIKIEVENKKKKKE</sequence>
<protein>
    <submittedName>
        <fullName evidence="1">Uncharacterized protein</fullName>
    </submittedName>
</protein>
<dbReference type="AlphaFoldDB" id="A0A0L0P1K0"/>
<accession>A0A0L0P1K0</accession>
<organism evidence="1 2">
    <name type="scientific">Candidozyma auris</name>
    <name type="common">Yeast</name>
    <name type="synonym">Candida auris</name>
    <dbReference type="NCBI Taxonomy" id="498019"/>
    <lineage>
        <taxon>Eukaryota</taxon>
        <taxon>Fungi</taxon>
        <taxon>Dikarya</taxon>
        <taxon>Ascomycota</taxon>
        <taxon>Saccharomycotina</taxon>
        <taxon>Pichiomycetes</taxon>
        <taxon>Metschnikowiaceae</taxon>
        <taxon>Candidozyma</taxon>
    </lineage>
</organism>
<comment type="caution">
    <text evidence="1">The sequence shown here is derived from an EMBL/GenBank/DDBJ whole genome shotgun (WGS) entry which is preliminary data.</text>
</comment>
<evidence type="ECO:0000313" key="2">
    <source>
        <dbReference type="Proteomes" id="UP000037122"/>
    </source>
</evidence>